<sequence>MPHTARRVAAIALTMSLVPLAAPAVGPAGPAAASVLPRCGDAGTPAVVALHDPHFYVDSASTARLMSAYAGYRVEAGPSARSRLWLQLSGFTGGVVGLAAGQPAHTALPALPGGGSAARYLLLTATGTTTVPQGHTVTLYDGAPASGTPLCSRAFTYTDVVDTIKALANKVQSVTTSTPAATARLGDVVTVSVQGDTGTLGAGPPNDPGVLAYTPNALAGFPAGAWRLERTELLISPDGVAPPVTYVDRLYLTGAGGPARPYTARYVFRATGPSESAAPLKPIQYIASGTQVKHTDIGGTALGALPAVSATAPVTLGKEVTAPAGAILPAGGGVASYTLTLTNAADTAGLVDWVSDTLPADAAYQPGTMRIAGRAAADPDVDGRTLIVQGPIGVPAGGSTTMSYSVLLGPTTGARANSAVAHFGTVVLDRSADVTASAPAGAEVTVLGAGGLSLPDASVSTTAGNPVTVTPLDGVTAPSGLPLRITSLGTPAGGGAAVLGADGTVTYNPAPGASGTVTFTYSATDGHSTGGATVTVAVRPVAAADLYSTGKSATLTASTGVLANDACTGCTVSTTPVAGPRLNGAVSGTLTLSGDGTFTYVPASNATGTVTFTYRATDAAGRGTDGDVTINVADLAPDYATTAYQTAINPLPLQANDPGCSNACRPQAGGAPALGTVVYPTGGGSVVTYTPNAGTWGLDTFSYGVTGNSGGVTTPVTILIAPPPVARQTTYGTEVGAAPPSGGSCGRCVYAPGTAPAHGTVTVDPDTGASTYRPAAGYAGADAYTYQVRDPVTGLRVTGTVSVTVGPRAVDDTAAVLLGDSVTGDAAGNDACPATCTRTLVTGPPSGTLTLHPDGTYTYTPGGDIGTFTATYRIASSVSGPVTADGTITLTVRGAVDDTATTAPGQAVTVDVRANDPCTGCALTAVGAPPSGTAGISGGAVVFTPVAGFTGRARVPYTLTRGGATTTATVVVTVTPRAVDDAVTTVAGTPVEVLPLANDLCAGCTLAITGPPATGTATVDGDVVTYTPAGAGTVTVGYVLTDPSGATATGTVTVRVAAAPDVRPDGATTTGAAPVVTNVLDNDDCTGCTITITTDPGYGTATVDVRGRAVYTAAPGFSGVDTYRYTASDPGTGAYATATVTVTVAPQARDDDAVTRVGVPVDVDVLTDDACTNCTLGTSVTAGPVTVGSGGGTVTVTPAAGWTGIATVTYTATDPVTALSSTATLTVEVDDARPDSATAAPGASVTGLDVLANDHCPGCAVTAVGTASSGTASFQGGTVGWAPPAGFAGVATFGYTASGGAHTVSSTVRILVPPAAAVIAVPAGRAGTVTPVPPADCPACVLTALTSPDHGDVDEASGGFTYTPMPGYTGTDAFEYRLTDRVSKRTVTATATLDVAVRAAAPGLTVTAEAAPGPVTPVPGVSHTWGWTVTNSGDQVLRSITAVANDGGAVSCPATTLTVGAGMRCTAARVFTQAQRDAGEARVRLTVTGTPDAGSAVTDDDEAVVVLAGDTPPAPSASPSAPASPLPSVSASAVPSPAPSPSVGPSPDVSPSPSPSASPTASPTASPSASPSPSPSAPPSASPTVSPSPADGPPPVGDALVTGVIWFDRNQDGDRDDGEWPLPGVPVQLREAPSVAAALAAVSTITAAPPVRSVTTGPDGGYRFGSLPGGAYRVTAVVDAAGFAYTSDSDGRADWTVTVRTGESGAAVAEFAGIGRGSVNGTIYNSGTGDPIGGAAVTCRWAGLDDTLRTTDDVLMAVGAAGSGRFALSRLPFGTYECGGRDPRTGATSAVTQVSVMSTERRYVPLPVSGSRPLPVTGDRVGTLVAAGLLLLLAGAAVTRVGRRH</sequence>
<keyword evidence="5" id="KW-0472">Membrane</keyword>
<dbReference type="InterPro" id="IPR033764">
    <property type="entry name" value="Sdr_B"/>
</dbReference>
<keyword evidence="5" id="KW-1133">Transmembrane helix</keyword>
<comment type="caution">
    <text evidence="9">The sequence shown here is derived from an EMBL/GenBank/DDBJ whole genome shotgun (WGS) entry which is preliminary data.</text>
</comment>
<dbReference type="InterPro" id="IPR055354">
    <property type="entry name" value="DUF7507"/>
</dbReference>
<dbReference type="Pfam" id="PF17963">
    <property type="entry name" value="Big_9"/>
    <property type="match status" value="11"/>
</dbReference>
<evidence type="ECO:0000256" key="3">
    <source>
        <dbReference type="ARBA" id="ARBA00022729"/>
    </source>
</evidence>
<evidence type="ECO:0000313" key="10">
    <source>
        <dbReference type="Proteomes" id="UP001183629"/>
    </source>
</evidence>
<protein>
    <recommendedName>
        <fullName evidence="11">SD-repeat containing protein B domain-containing protein</fullName>
    </recommendedName>
</protein>
<feature type="compositionally biased region" description="Pro residues" evidence="4">
    <location>
        <begin position="1536"/>
        <end position="1556"/>
    </location>
</feature>
<accession>A0AAE4CU20</accession>
<dbReference type="Gene3D" id="2.60.40.3440">
    <property type="match status" value="5"/>
</dbReference>
<dbReference type="InterPro" id="IPR013783">
    <property type="entry name" value="Ig-like_fold"/>
</dbReference>
<feature type="region of interest" description="Disordered" evidence="4">
    <location>
        <begin position="1508"/>
        <end position="1600"/>
    </location>
</feature>
<dbReference type="GO" id="GO:0005975">
    <property type="term" value="P:carbohydrate metabolic process"/>
    <property type="evidence" value="ECO:0007669"/>
    <property type="project" value="UniProtKB-ARBA"/>
</dbReference>
<evidence type="ECO:0000259" key="8">
    <source>
        <dbReference type="Pfam" id="PF24346"/>
    </source>
</evidence>
<feature type="domain" description="DUF7507" evidence="8">
    <location>
        <begin position="1401"/>
        <end position="1499"/>
    </location>
</feature>
<organism evidence="9 10">
    <name type="scientific">Catenuloplanes niger</name>
    <dbReference type="NCBI Taxonomy" id="587534"/>
    <lineage>
        <taxon>Bacteria</taxon>
        <taxon>Bacillati</taxon>
        <taxon>Actinomycetota</taxon>
        <taxon>Actinomycetes</taxon>
        <taxon>Micromonosporales</taxon>
        <taxon>Micromonosporaceae</taxon>
        <taxon>Catenuloplanes</taxon>
    </lineage>
</organism>
<keyword evidence="10" id="KW-1185">Reference proteome</keyword>
<dbReference type="Gene3D" id="2.60.40.2810">
    <property type="match status" value="2"/>
</dbReference>
<keyword evidence="2" id="KW-0964">Secreted</keyword>
<evidence type="ECO:0008006" key="11">
    <source>
        <dbReference type="Google" id="ProtNLM"/>
    </source>
</evidence>
<proteinExistence type="predicted"/>
<comment type="subcellular location">
    <subcellularLocation>
        <location evidence="1">Secreted</location>
    </subcellularLocation>
</comment>
<reference evidence="9 10" key="1">
    <citation type="submission" date="2023-07" db="EMBL/GenBank/DDBJ databases">
        <title>Sequencing the genomes of 1000 actinobacteria strains.</title>
        <authorList>
            <person name="Klenk H.-P."/>
        </authorList>
    </citation>
    <scope>NUCLEOTIDE SEQUENCE [LARGE SCALE GENOMIC DNA]</scope>
    <source>
        <strain evidence="9 10">DSM 44711</strain>
    </source>
</reference>
<feature type="signal peptide" evidence="6">
    <location>
        <begin position="1"/>
        <end position="21"/>
    </location>
</feature>
<dbReference type="SUPFAM" id="SSF117074">
    <property type="entry name" value="Hypothetical protein PA1324"/>
    <property type="match status" value="1"/>
</dbReference>
<evidence type="ECO:0000256" key="2">
    <source>
        <dbReference type="ARBA" id="ARBA00022525"/>
    </source>
</evidence>
<feature type="compositionally biased region" description="Low complexity" evidence="4">
    <location>
        <begin position="1517"/>
        <end position="1535"/>
    </location>
</feature>
<name>A0AAE4CU20_9ACTN</name>
<evidence type="ECO:0000256" key="1">
    <source>
        <dbReference type="ARBA" id="ARBA00004613"/>
    </source>
</evidence>
<dbReference type="EMBL" id="JAVDYC010000001">
    <property type="protein sequence ID" value="MDR7325961.1"/>
    <property type="molecule type" value="Genomic_DNA"/>
</dbReference>
<evidence type="ECO:0000313" key="9">
    <source>
        <dbReference type="EMBL" id="MDR7325961.1"/>
    </source>
</evidence>
<dbReference type="Proteomes" id="UP001183629">
    <property type="component" value="Unassembled WGS sequence"/>
</dbReference>
<evidence type="ECO:0000259" key="7">
    <source>
        <dbReference type="Pfam" id="PF17210"/>
    </source>
</evidence>
<dbReference type="RefSeq" id="WP_310421099.1">
    <property type="nucleotide sequence ID" value="NZ_JAVDYC010000001.1"/>
</dbReference>
<keyword evidence="3 6" id="KW-0732">Signal</keyword>
<evidence type="ECO:0000256" key="4">
    <source>
        <dbReference type="SAM" id="MobiDB-lite"/>
    </source>
</evidence>
<dbReference type="Pfam" id="PF24346">
    <property type="entry name" value="DUF7507"/>
    <property type="match status" value="1"/>
</dbReference>
<dbReference type="GO" id="GO:0005576">
    <property type="term" value="C:extracellular region"/>
    <property type="evidence" value="ECO:0007669"/>
    <property type="project" value="UniProtKB-SubCell"/>
</dbReference>
<gene>
    <name evidence="9" type="ORF">J2S44_006211</name>
</gene>
<dbReference type="Pfam" id="PF17210">
    <property type="entry name" value="SdrD_B"/>
    <property type="match status" value="1"/>
</dbReference>
<feature type="compositionally biased region" description="Low complexity" evidence="4">
    <location>
        <begin position="1557"/>
        <end position="1569"/>
    </location>
</feature>
<feature type="transmembrane region" description="Helical" evidence="5">
    <location>
        <begin position="1821"/>
        <end position="1842"/>
    </location>
</feature>
<feature type="compositionally biased region" description="Pro residues" evidence="4">
    <location>
        <begin position="1570"/>
        <end position="1581"/>
    </location>
</feature>
<dbReference type="NCBIfam" id="NF012211">
    <property type="entry name" value="tand_rpt_95"/>
    <property type="match status" value="3"/>
</dbReference>
<evidence type="ECO:0000256" key="6">
    <source>
        <dbReference type="SAM" id="SignalP"/>
    </source>
</evidence>
<feature type="chain" id="PRO_5042051244" description="SD-repeat containing protein B domain-containing protein" evidence="6">
    <location>
        <begin position="22"/>
        <end position="1845"/>
    </location>
</feature>
<evidence type="ECO:0000256" key="5">
    <source>
        <dbReference type="SAM" id="Phobius"/>
    </source>
</evidence>
<keyword evidence="5" id="KW-0812">Transmembrane</keyword>
<dbReference type="Gene3D" id="2.60.40.10">
    <property type="entry name" value="Immunoglobulins"/>
    <property type="match status" value="1"/>
</dbReference>
<feature type="domain" description="SD-repeat containing protein B" evidence="7">
    <location>
        <begin position="1604"/>
        <end position="1694"/>
    </location>
</feature>